<comment type="caution">
    <text evidence="2">The sequence shown here is derived from an EMBL/GenBank/DDBJ whole genome shotgun (WGS) entry which is preliminary data.</text>
</comment>
<dbReference type="RefSeq" id="WP_111942870.1">
    <property type="nucleotide sequence ID" value="NZ_BAAACJ010000041.1"/>
</dbReference>
<keyword evidence="1" id="KW-0472">Membrane</keyword>
<dbReference type="EMBL" id="JAUSWN010000004">
    <property type="protein sequence ID" value="MDQ0478938.1"/>
    <property type="molecule type" value="Genomic_DNA"/>
</dbReference>
<organism evidence="2 3">
    <name type="scientific">Hathewaya limosa</name>
    <name type="common">Clostridium limosum</name>
    <dbReference type="NCBI Taxonomy" id="1536"/>
    <lineage>
        <taxon>Bacteria</taxon>
        <taxon>Bacillati</taxon>
        <taxon>Bacillota</taxon>
        <taxon>Clostridia</taxon>
        <taxon>Eubacteriales</taxon>
        <taxon>Clostridiaceae</taxon>
        <taxon>Hathewaya</taxon>
    </lineage>
</organism>
<gene>
    <name evidence="2" type="ORF">QOZ93_000666</name>
</gene>
<evidence type="ECO:0000256" key="1">
    <source>
        <dbReference type="SAM" id="Phobius"/>
    </source>
</evidence>
<accession>A0ABU0JPC7</accession>
<evidence type="ECO:0000313" key="2">
    <source>
        <dbReference type="EMBL" id="MDQ0478938.1"/>
    </source>
</evidence>
<sequence length="99" mass="11755">MVKGKNSVLGRNLLGLFLFISSLIIIVLDIKNRCYFKIIIDTFIFIGTYIIFFKRKKLKELLKKYNILKYIIIIWGFLWLFEVSILIGKLCVSAYFFFV</sequence>
<dbReference type="Proteomes" id="UP001224418">
    <property type="component" value="Unassembled WGS sequence"/>
</dbReference>
<keyword evidence="3" id="KW-1185">Reference proteome</keyword>
<keyword evidence="1" id="KW-0812">Transmembrane</keyword>
<feature type="transmembrane region" description="Helical" evidence="1">
    <location>
        <begin position="34"/>
        <end position="52"/>
    </location>
</feature>
<keyword evidence="1" id="KW-1133">Transmembrane helix</keyword>
<protein>
    <submittedName>
        <fullName evidence="2">Uncharacterized protein</fullName>
    </submittedName>
</protein>
<feature type="transmembrane region" description="Helical" evidence="1">
    <location>
        <begin position="12"/>
        <end position="28"/>
    </location>
</feature>
<proteinExistence type="predicted"/>
<name>A0ABU0JPC7_HATLI</name>
<feature type="transmembrane region" description="Helical" evidence="1">
    <location>
        <begin position="72"/>
        <end position="98"/>
    </location>
</feature>
<reference evidence="2 3" key="1">
    <citation type="submission" date="2023-07" db="EMBL/GenBank/DDBJ databases">
        <title>Genomic Encyclopedia of Type Strains, Phase IV (KMG-IV): sequencing the most valuable type-strain genomes for metagenomic binning, comparative biology and taxonomic classification.</title>
        <authorList>
            <person name="Goeker M."/>
        </authorList>
    </citation>
    <scope>NUCLEOTIDE SEQUENCE [LARGE SCALE GENOMIC DNA]</scope>
    <source>
        <strain evidence="2 3">DSM 1400</strain>
    </source>
</reference>
<evidence type="ECO:0000313" key="3">
    <source>
        <dbReference type="Proteomes" id="UP001224418"/>
    </source>
</evidence>